<proteinExistence type="evidence at transcript level"/>
<protein>
    <submittedName>
        <fullName evidence="2">MIP22872p</fullName>
    </submittedName>
</protein>
<feature type="region of interest" description="Disordered" evidence="1">
    <location>
        <begin position="1"/>
        <end position="37"/>
    </location>
</feature>
<accession>D6W4Q7</accession>
<organism evidence="2">
    <name type="scientific">Drosophila melanogaster</name>
    <name type="common">Fruit fly</name>
    <dbReference type="NCBI Taxonomy" id="7227"/>
    <lineage>
        <taxon>Eukaryota</taxon>
        <taxon>Metazoa</taxon>
        <taxon>Ecdysozoa</taxon>
        <taxon>Arthropoda</taxon>
        <taxon>Hexapoda</taxon>
        <taxon>Insecta</taxon>
        <taxon>Pterygota</taxon>
        <taxon>Neoptera</taxon>
        <taxon>Endopterygota</taxon>
        <taxon>Diptera</taxon>
        <taxon>Brachycera</taxon>
        <taxon>Muscomorpha</taxon>
        <taxon>Ephydroidea</taxon>
        <taxon>Drosophilidae</taxon>
        <taxon>Drosophila</taxon>
        <taxon>Sophophora</taxon>
    </lineage>
</organism>
<reference evidence="2" key="1">
    <citation type="submission" date="2010-06" db="EMBL/GenBank/DDBJ databases">
        <authorList>
            <person name="Carlson J."/>
            <person name="Booth B."/>
            <person name="Frise E."/>
            <person name="Sandler J."/>
            <person name="Wan K."/>
            <person name="Yu C."/>
            <person name="Celniker S."/>
        </authorList>
    </citation>
    <scope>NUCLEOTIDE SEQUENCE</scope>
</reference>
<name>D6W4Q7_DROME</name>
<evidence type="ECO:0000256" key="1">
    <source>
        <dbReference type="SAM" id="MobiDB-lite"/>
    </source>
</evidence>
<dbReference type="AlphaFoldDB" id="D6W4Q7"/>
<evidence type="ECO:0000313" key="2">
    <source>
        <dbReference type="EMBL" id="ADI32795.1"/>
    </source>
</evidence>
<sequence length="104" mass="11780">PSASDGNRLKSSKMQKTTTTPTTSRRGPDSGDFAKNLLGPRTQLRDTILRKRAKTFRDCCVRDAPLYIRYIPHVHTHWVLAPIYLTKGKKSAGRACSHIMWPPF</sequence>
<feature type="non-terminal residue" evidence="2">
    <location>
        <position position="1"/>
    </location>
</feature>
<dbReference type="EMBL" id="BT124957">
    <property type="protein sequence ID" value="ADI32795.1"/>
    <property type="molecule type" value="mRNA"/>
</dbReference>